<comment type="caution">
    <text evidence="1">The sequence shown here is derived from an EMBL/GenBank/DDBJ whole genome shotgun (WGS) entry which is preliminary data.</text>
</comment>
<sequence>MAFTSSRPTYLIYISNISPTDNHTDFCIVFWAAKTENVSRNLQKLSIPRYTIIDNENVLGVFMLGFTSKPLSRFEFQTRRSLRRPQYC</sequence>
<dbReference type="OrthoDB" id="10248475at2759"/>
<evidence type="ECO:0000313" key="2">
    <source>
        <dbReference type="Proteomes" id="UP000325315"/>
    </source>
</evidence>
<dbReference type="EMBL" id="SMMG02000009">
    <property type="protein sequence ID" value="KAA3459679.1"/>
    <property type="molecule type" value="Genomic_DNA"/>
</dbReference>
<protein>
    <submittedName>
        <fullName evidence="1">Carbonic anhydrase 2-like</fullName>
    </submittedName>
</protein>
<accession>A0A5B6UPG3</accession>
<reference evidence="2" key="1">
    <citation type="journal article" date="2019" name="Plant Biotechnol. J.">
        <title>Genome sequencing of the Australian wild diploid species Gossypium australe highlights disease resistance and delayed gland morphogenesis.</title>
        <authorList>
            <person name="Cai Y."/>
            <person name="Cai X."/>
            <person name="Wang Q."/>
            <person name="Wang P."/>
            <person name="Zhang Y."/>
            <person name="Cai C."/>
            <person name="Xu Y."/>
            <person name="Wang K."/>
            <person name="Zhou Z."/>
            <person name="Wang C."/>
            <person name="Geng S."/>
            <person name="Li B."/>
            <person name="Dong Q."/>
            <person name="Hou Y."/>
            <person name="Wang H."/>
            <person name="Ai P."/>
            <person name="Liu Z."/>
            <person name="Yi F."/>
            <person name="Sun M."/>
            <person name="An G."/>
            <person name="Cheng J."/>
            <person name="Zhang Y."/>
            <person name="Shi Q."/>
            <person name="Xie Y."/>
            <person name="Shi X."/>
            <person name="Chang Y."/>
            <person name="Huang F."/>
            <person name="Chen Y."/>
            <person name="Hong S."/>
            <person name="Mi L."/>
            <person name="Sun Q."/>
            <person name="Zhang L."/>
            <person name="Zhou B."/>
            <person name="Peng R."/>
            <person name="Zhang X."/>
            <person name="Liu F."/>
        </authorList>
    </citation>
    <scope>NUCLEOTIDE SEQUENCE [LARGE SCALE GENOMIC DNA]</scope>
    <source>
        <strain evidence="2">cv. PA1801</strain>
    </source>
</reference>
<name>A0A5B6UPG3_9ROSI</name>
<gene>
    <name evidence="1" type="ORF">EPI10_026416</name>
</gene>
<organism evidence="1 2">
    <name type="scientific">Gossypium australe</name>
    <dbReference type="NCBI Taxonomy" id="47621"/>
    <lineage>
        <taxon>Eukaryota</taxon>
        <taxon>Viridiplantae</taxon>
        <taxon>Streptophyta</taxon>
        <taxon>Embryophyta</taxon>
        <taxon>Tracheophyta</taxon>
        <taxon>Spermatophyta</taxon>
        <taxon>Magnoliopsida</taxon>
        <taxon>eudicotyledons</taxon>
        <taxon>Gunneridae</taxon>
        <taxon>Pentapetalae</taxon>
        <taxon>rosids</taxon>
        <taxon>malvids</taxon>
        <taxon>Malvales</taxon>
        <taxon>Malvaceae</taxon>
        <taxon>Malvoideae</taxon>
        <taxon>Gossypium</taxon>
    </lineage>
</organism>
<dbReference type="AlphaFoldDB" id="A0A5B6UPG3"/>
<evidence type="ECO:0000313" key="1">
    <source>
        <dbReference type="EMBL" id="KAA3459679.1"/>
    </source>
</evidence>
<proteinExistence type="predicted"/>
<dbReference type="Proteomes" id="UP000325315">
    <property type="component" value="Unassembled WGS sequence"/>
</dbReference>
<keyword evidence="2" id="KW-1185">Reference proteome</keyword>